<evidence type="ECO:0000313" key="3">
    <source>
        <dbReference type="Proteomes" id="UP000294508"/>
    </source>
</evidence>
<dbReference type="OrthoDB" id="3535759at2"/>
<dbReference type="EMBL" id="SLWN01000003">
    <property type="protein sequence ID" value="TCO33020.1"/>
    <property type="molecule type" value="Genomic_DNA"/>
</dbReference>
<proteinExistence type="predicted"/>
<sequence length="238" mass="26209">MKHTDHGDPEQTAKKAVAALARTVDQLSRDVQALKGGMQQTAAKAEVTRLAGVVTELGETVMQVTGHSGGQKTADVEPVRSWLRLPEDEAAAETVLSELVPWLQTVYLRYGDARETLPPCWLWHPDIVEELLWLMDAWTSAFYGPDASLRLVGDWHDRQRPGVMRRVGIYAGGCDLPTHRDHAGETAAVVPLIDDLDGFVKWWAADRDNNGPEPTREQIQAGRRGGLAAVPDQDGGYR</sequence>
<dbReference type="RefSeq" id="WP_132208529.1">
    <property type="nucleotide sequence ID" value="NZ_SLWN01000003.1"/>
</dbReference>
<accession>A0A4V6NN65</accession>
<keyword evidence="3" id="KW-1185">Reference proteome</keyword>
<dbReference type="Proteomes" id="UP000294508">
    <property type="component" value="Unassembled WGS sequence"/>
</dbReference>
<comment type="caution">
    <text evidence="2">The sequence shown here is derived from an EMBL/GenBank/DDBJ whole genome shotgun (WGS) entry which is preliminary data.</text>
</comment>
<name>A0A4V6NN65_9ACTN</name>
<dbReference type="Gene3D" id="1.20.5.190">
    <property type="match status" value="1"/>
</dbReference>
<reference evidence="2 3" key="1">
    <citation type="journal article" date="2015" name="Stand. Genomic Sci.">
        <title>Genomic Encyclopedia of Bacterial and Archaeal Type Strains, Phase III: the genomes of soil and plant-associated and newly described type strains.</title>
        <authorList>
            <person name="Whitman W.B."/>
            <person name="Woyke T."/>
            <person name="Klenk H.P."/>
            <person name="Zhou Y."/>
            <person name="Lilburn T.G."/>
            <person name="Beck B.J."/>
            <person name="De Vos P."/>
            <person name="Vandamme P."/>
            <person name="Eisen J.A."/>
            <person name="Garrity G."/>
            <person name="Hugenholtz P."/>
            <person name="Kyrpides N.C."/>
        </authorList>
    </citation>
    <scope>NUCLEOTIDE SEQUENCE [LARGE SCALE GENOMIC DNA]</scope>
    <source>
        <strain evidence="2 3">VKM Ac-2572</strain>
    </source>
</reference>
<evidence type="ECO:0008006" key="4">
    <source>
        <dbReference type="Google" id="ProtNLM"/>
    </source>
</evidence>
<organism evidence="2 3">
    <name type="scientific">Kribbella steppae</name>
    <dbReference type="NCBI Taxonomy" id="2512223"/>
    <lineage>
        <taxon>Bacteria</taxon>
        <taxon>Bacillati</taxon>
        <taxon>Actinomycetota</taxon>
        <taxon>Actinomycetes</taxon>
        <taxon>Propionibacteriales</taxon>
        <taxon>Kribbellaceae</taxon>
        <taxon>Kribbella</taxon>
    </lineage>
</organism>
<protein>
    <recommendedName>
        <fullName evidence="4">DUF4913 domain-containing protein</fullName>
    </recommendedName>
</protein>
<gene>
    <name evidence="2" type="ORF">EV652_10319</name>
</gene>
<evidence type="ECO:0000256" key="1">
    <source>
        <dbReference type="SAM" id="MobiDB-lite"/>
    </source>
</evidence>
<feature type="region of interest" description="Disordered" evidence="1">
    <location>
        <begin position="207"/>
        <end position="238"/>
    </location>
</feature>
<dbReference type="AlphaFoldDB" id="A0A4V6NN65"/>
<evidence type="ECO:0000313" key="2">
    <source>
        <dbReference type="EMBL" id="TCO33020.1"/>
    </source>
</evidence>
<feature type="compositionally biased region" description="Basic and acidic residues" evidence="1">
    <location>
        <begin position="207"/>
        <end position="216"/>
    </location>
</feature>